<accession>A0A853IXB6</accession>
<keyword evidence="6 10" id="KW-0378">Hydrolase</keyword>
<feature type="binding site" evidence="10">
    <location>
        <position position="267"/>
    </location>
    <ligand>
        <name>substrate</name>
    </ligand>
</feature>
<feature type="modified residue" description="N6-carboxylysine" evidence="10">
    <location>
        <position position="103"/>
    </location>
</feature>
<dbReference type="Pfam" id="PF01979">
    <property type="entry name" value="Amidohydro_1"/>
    <property type="match status" value="1"/>
</dbReference>
<evidence type="ECO:0000259" key="12">
    <source>
        <dbReference type="Pfam" id="PF01979"/>
    </source>
</evidence>
<keyword evidence="5 10" id="KW-0479">Metal-binding</keyword>
<dbReference type="AlphaFoldDB" id="A0A853IXB6"/>
<sequence>MTASASETLTITRPDDWHLHVRDGAALASVVPHTAAQFGRAIIMPNLRPPVTTTVQALSYKERIAQAVPAAMAFEPLMTLYLTDVTPPDEIARAAEAGIVALKLYPAGATTNSDAGVTDIRKTYKTLEAMQRAGLKLLVHGEVTDPDIDLFDREAVFIDRVMTPLRKDFPELKVVFEHITTKEAAQYVADADAHTAATITAHHLLYNRNAIFLGGIRPHYYCLPVLKREVHRQALVQAATSGSPKFFLGTDSAPHPAHLKEHPCGCAGCYTALTALELYAEAFEAAGALDKLEGFASFFGADFYGLPRNSGRVTLRKETWTIPDEVAFGEAVVKPLRGGELVHWKLM</sequence>
<dbReference type="EC" id="3.5.2.3" evidence="4 10"/>
<dbReference type="EMBL" id="JACCKX010000001">
    <property type="protein sequence ID" value="NZA01468.1"/>
    <property type="molecule type" value="Genomic_DNA"/>
</dbReference>
<feature type="binding site" evidence="10">
    <location>
        <position position="251"/>
    </location>
    <ligand>
        <name>Zn(2+)</name>
        <dbReference type="ChEBI" id="CHEBI:29105"/>
        <label>1</label>
    </ligand>
</feature>
<dbReference type="RefSeq" id="WP_180549941.1">
    <property type="nucleotide sequence ID" value="NZ_JACCKX010000001.1"/>
</dbReference>
<dbReference type="CDD" id="cd01294">
    <property type="entry name" value="DHOase"/>
    <property type="match status" value="1"/>
</dbReference>
<keyword evidence="14" id="KW-1185">Reference proteome</keyword>
<proteinExistence type="inferred from homology"/>
<evidence type="ECO:0000256" key="3">
    <source>
        <dbReference type="ARBA" id="ARBA00005631"/>
    </source>
</evidence>
<dbReference type="GO" id="GO:0006207">
    <property type="term" value="P:'de novo' pyrimidine nucleobase biosynthetic process"/>
    <property type="evidence" value="ECO:0007669"/>
    <property type="project" value="TreeGrafter"/>
</dbReference>
<evidence type="ECO:0000256" key="1">
    <source>
        <dbReference type="ARBA" id="ARBA00002368"/>
    </source>
</evidence>
<dbReference type="HAMAP" id="MF_00219">
    <property type="entry name" value="PyrC_classII"/>
    <property type="match status" value="1"/>
</dbReference>
<dbReference type="GO" id="GO:0008270">
    <property type="term" value="F:zinc ion binding"/>
    <property type="evidence" value="ECO:0007669"/>
    <property type="project" value="UniProtKB-UniRule"/>
</dbReference>
<dbReference type="PROSITE" id="PS00482">
    <property type="entry name" value="DIHYDROOROTASE_1"/>
    <property type="match status" value="1"/>
</dbReference>
<dbReference type="Proteomes" id="UP000589716">
    <property type="component" value="Unassembled WGS sequence"/>
</dbReference>
<feature type="binding site" evidence="10">
    <location>
        <position position="140"/>
    </location>
    <ligand>
        <name>substrate</name>
    </ligand>
</feature>
<feature type="binding site" evidence="10">
    <location>
        <position position="255"/>
    </location>
    <ligand>
        <name>substrate</name>
    </ligand>
</feature>
<dbReference type="NCBIfam" id="TIGR00856">
    <property type="entry name" value="pyrC_dimer"/>
    <property type="match status" value="1"/>
</dbReference>
<feature type="binding site" evidence="10">
    <location>
        <position position="140"/>
    </location>
    <ligand>
        <name>Zn(2+)</name>
        <dbReference type="ChEBI" id="CHEBI:29105"/>
        <label>2</label>
    </ligand>
</feature>
<dbReference type="PIRSF" id="PIRSF001237">
    <property type="entry name" value="DHOdimr"/>
    <property type="match status" value="1"/>
</dbReference>
<dbReference type="GO" id="GO:0005829">
    <property type="term" value="C:cytosol"/>
    <property type="evidence" value="ECO:0007669"/>
    <property type="project" value="TreeGrafter"/>
</dbReference>
<dbReference type="Gene3D" id="3.20.20.140">
    <property type="entry name" value="Metal-dependent hydrolases"/>
    <property type="match status" value="1"/>
</dbReference>
<feature type="binding site" evidence="10">
    <location>
        <position position="20"/>
    </location>
    <ligand>
        <name>Zn(2+)</name>
        <dbReference type="ChEBI" id="CHEBI:29105"/>
        <label>1</label>
    </ligand>
</feature>
<evidence type="ECO:0000256" key="2">
    <source>
        <dbReference type="ARBA" id="ARBA00004880"/>
    </source>
</evidence>
<organism evidence="13 14">
    <name type="scientific">Ottowia beijingensis</name>
    <dbReference type="NCBI Taxonomy" id="1207057"/>
    <lineage>
        <taxon>Bacteria</taxon>
        <taxon>Pseudomonadati</taxon>
        <taxon>Pseudomonadota</taxon>
        <taxon>Betaproteobacteria</taxon>
        <taxon>Burkholderiales</taxon>
        <taxon>Comamonadaceae</taxon>
        <taxon>Ottowia</taxon>
    </lineage>
</organism>
<comment type="catalytic activity">
    <reaction evidence="9 10 11">
        <text>(S)-dihydroorotate + H2O = N-carbamoyl-L-aspartate + H(+)</text>
        <dbReference type="Rhea" id="RHEA:24296"/>
        <dbReference type="ChEBI" id="CHEBI:15377"/>
        <dbReference type="ChEBI" id="CHEBI:15378"/>
        <dbReference type="ChEBI" id="CHEBI:30864"/>
        <dbReference type="ChEBI" id="CHEBI:32814"/>
        <dbReference type="EC" id="3.5.2.3"/>
    </reaction>
</comment>
<dbReference type="PANTHER" id="PTHR43137:SF1">
    <property type="entry name" value="DIHYDROOROTASE"/>
    <property type="match status" value="1"/>
</dbReference>
<dbReference type="GO" id="GO:0004151">
    <property type="term" value="F:dihydroorotase activity"/>
    <property type="evidence" value="ECO:0007669"/>
    <property type="project" value="UniProtKB-UniRule"/>
</dbReference>
<dbReference type="InterPro" id="IPR006680">
    <property type="entry name" value="Amidohydro-rel"/>
</dbReference>
<dbReference type="UniPathway" id="UPA00070">
    <property type="reaction ID" value="UER00117"/>
</dbReference>
<comment type="caution">
    <text evidence="13">The sequence shown here is derived from an EMBL/GenBank/DDBJ whole genome shotgun (WGS) entry which is preliminary data.</text>
</comment>
<evidence type="ECO:0000313" key="13">
    <source>
        <dbReference type="EMBL" id="NZA01468.1"/>
    </source>
</evidence>
<feature type="binding site" evidence="10">
    <location>
        <position position="178"/>
    </location>
    <ligand>
        <name>Zn(2+)</name>
        <dbReference type="ChEBI" id="CHEBI:29105"/>
        <label>2</label>
    </ligand>
</feature>
<dbReference type="InterPro" id="IPR032466">
    <property type="entry name" value="Metal_Hydrolase"/>
</dbReference>
<dbReference type="GO" id="GO:0044205">
    <property type="term" value="P:'de novo' UMP biosynthetic process"/>
    <property type="evidence" value="ECO:0007669"/>
    <property type="project" value="UniProtKB-UniRule"/>
</dbReference>
<feature type="active site" evidence="10">
    <location>
        <position position="251"/>
    </location>
</feature>
<feature type="binding site" evidence="10">
    <location>
        <position position="223"/>
    </location>
    <ligand>
        <name>substrate</name>
    </ligand>
</feature>
<feature type="domain" description="Amidohydrolase-related" evidence="12">
    <location>
        <begin position="16"/>
        <end position="341"/>
    </location>
</feature>
<evidence type="ECO:0000256" key="11">
    <source>
        <dbReference type="RuleBase" id="RU003440"/>
    </source>
</evidence>
<comment type="subunit">
    <text evidence="10">Homodimer.</text>
</comment>
<feature type="binding site" evidence="10">
    <location>
        <position position="18"/>
    </location>
    <ligand>
        <name>Zn(2+)</name>
        <dbReference type="ChEBI" id="CHEBI:29105"/>
        <label>1</label>
    </ligand>
</feature>
<feature type="binding site" description="via carbamate group" evidence="10">
    <location>
        <position position="103"/>
    </location>
    <ligand>
        <name>Zn(2+)</name>
        <dbReference type="ChEBI" id="CHEBI:29105"/>
        <label>2</label>
    </ligand>
</feature>
<keyword evidence="7 10" id="KW-0862">Zinc</keyword>
<feature type="binding site" evidence="10">
    <location>
        <begin position="20"/>
        <end position="22"/>
    </location>
    <ligand>
        <name>substrate</name>
    </ligand>
</feature>
<dbReference type="SUPFAM" id="SSF51556">
    <property type="entry name" value="Metallo-dependent hydrolases"/>
    <property type="match status" value="1"/>
</dbReference>
<evidence type="ECO:0000256" key="10">
    <source>
        <dbReference type="HAMAP-Rule" id="MF_00219"/>
    </source>
</evidence>
<evidence type="ECO:0000256" key="6">
    <source>
        <dbReference type="ARBA" id="ARBA00022801"/>
    </source>
</evidence>
<evidence type="ECO:0000256" key="7">
    <source>
        <dbReference type="ARBA" id="ARBA00022833"/>
    </source>
</evidence>
<feature type="binding site" evidence="10">
    <location>
        <position position="46"/>
    </location>
    <ligand>
        <name>substrate</name>
    </ligand>
</feature>
<evidence type="ECO:0000313" key="14">
    <source>
        <dbReference type="Proteomes" id="UP000589716"/>
    </source>
</evidence>
<comment type="cofactor">
    <cofactor evidence="10 11">
        <name>Zn(2+)</name>
        <dbReference type="ChEBI" id="CHEBI:29105"/>
    </cofactor>
    <text evidence="10 11">Binds 2 Zn(2+) ions per subunit.</text>
</comment>
<dbReference type="InterPro" id="IPR002195">
    <property type="entry name" value="Dihydroorotase_CS"/>
</dbReference>
<evidence type="ECO:0000256" key="9">
    <source>
        <dbReference type="ARBA" id="ARBA00048492"/>
    </source>
</evidence>
<dbReference type="PANTHER" id="PTHR43137">
    <property type="entry name" value="DIHYDROOROTASE"/>
    <property type="match status" value="1"/>
</dbReference>
<reference evidence="13 14" key="1">
    <citation type="submission" date="2020-07" db="EMBL/GenBank/DDBJ databases">
        <authorList>
            <person name="Maaloum M."/>
        </authorList>
    </citation>
    <scope>NUCLEOTIDE SEQUENCE [LARGE SCALE GENOMIC DNA]</scope>
    <source>
        <strain evidence="13 14">GCS-AN-3</strain>
    </source>
</reference>
<keyword evidence="8 10" id="KW-0665">Pyrimidine biosynthesis</keyword>
<comment type="pathway">
    <text evidence="2 10 11">Pyrimidine metabolism; UMP biosynthesis via de novo pathway; (S)-dihydroorotate from bicarbonate: step 3/3.</text>
</comment>
<comment type="function">
    <text evidence="1 10">Catalyzes the reversible cyclization of carbamoyl aspartate to dihydroorotate.</text>
</comment>
<dbReference type="InterPro" id="IPR004721">
    <property type="entry name" value="DHOdimr"/>
</dbReference>
<gene>
    <name evidence="10 13" type="primary">pyrC</name>
    <name evidence="13" type="ORF">H0I39_06275</name>
</gene>
<feature type="binding site" description="via carbamate group" evidence="10">
    <location>
        <position position="103"/>
    </location>
    <ligand>
        <name>Zn(2+)</name>
        <dbReference type="ChEBI" id="CHEBI:29105"/>
        <label>1</label>
    </ligand>
</feature>
<evidence type="ECO:0000256" key="4">
    <source>
        <dbReference type="ARBA" id="ARBA00012860"/>
    </source>
</evidence>
<evidence type="ECO:0000256" key="5">
    <source>
        <dbReference type="ARBA" id="ARBA00022723"/>
    </source>
</evidence>
<evidence type="ECO:0000256" key="8">
    <source>
        <dbReference type="ARBA" id="ARBA00022975"/>
    </source>
</evidence>
<comment type="similarity">
    <text evidence="3 10 11">Belongs to the metallo-dependent hydrolases superfamily. DHOase family. Class II DHOase subfamily.</text>
</comment>
<dbReference type="FunFam" id="3.20.20.140:FF:000006">
    <property type="entry name" value="Dihydroorotase"/>
    <property type="match status" value="1"/>
</dbReference>
<name>A0A853IXB6_9BURK</name>
<protein>
    <recommendedName>
        <fullName evidence="4 10">Dihydroorotase</fullName>
        <shortName evidence="10">DHOase</shortName>
        <ecNumber evidence="4 10">3.5.2.3</ecNumber>
    </recommendedName>
</protein>
<dbReference type="PROSITE" id="PS00483">
    <property type="entry name" value="DIHYDROOROTASE_2"/>
    <property type="match status" value="1"/>
</dbReference>